<dbReference type="Pfam" id="PF00486">
    <property type="entry name" value="Trans_reg_C"/>
    <property type="match status" value="1"/>
</dbReference>
<feature type="DNA-binding region" description="OmpR/PhoB-type" evidence="6">
    <location>
        <begin position="68"/>
        <end position="164"/>
    </location>
</feature>
<dbReference type="Pfam" id="PF13374">
    <property type="entry name" value="TPR_10"/>
    <property type="match status" value="1"/>
</dbReference>
<dbReference type="SMART" id="SM00862">
    <property type="entry name" value="Trans_reg_C"/>
    <property type="match status" value="1"/>
</dbReference>
<dbReference type="PANTHER" id="PTHR35807">
    <property type="entry name" value="TRANSCRIPTIONAL REGULATOR REDD-RELATED"/>
    <property type="match status" value="1"/>
</dbReference>
<keyword evidence="10" id="KW-1185">Reference proteome</keyword>
<dbReference type="InterPro" id="IPR001867">
    <property type="entry name" value="OmpR/PhoB-type_DNA-bd"/>
</dbReference>
<feature type="repeat" description="TPR" evidence="5">
    <location>
        <begin position="990"/>
        <end position="1023"/>
    </location>
</feature>
<evidence type="ECO:0000256" key="2">
    <source>
        <dbReference type="ARBA" id="ARBA00023015"/>
    </source>
</evidence>
<organism evidence="9 10">
    <name type="scientific">Nonomuraea spiralis</name>
    <dbReference type="NCBI Taxonomy" id="46182"/>
    <lineage>
        <taxon>Bacteria</taxon>
        <taxon>Bacillati</taxon>
        <taxon>Actinomycetota</taxon>
        <taxon>Actinomycetes</taxon>
        <taxon>Streptosporangiales</taxon>
        <taxon>Streptosporangiaceae</taxon>
        <taxon>Nonomuraea</taxon>
    </lineage>
</organism>
<dbReference type="Gene3D" id="1.10.260.40">
    <property type="entry name" value="lambda repressor-like DNA-binding domains"/>
    <property type="match status" value="1"/>
</dbReference>
<dbReference type="SMART" id="SM01043">
    <property type="entry name" value="BTAD"/>
    <property type="match status" value="1"/>
</dbReference>
<proteinExistence type="inferred from homology"/>
<evidence type="ECO:0000256" key="1">
    <source>
        <dbReference type="ARBA" id="ARBA00005820"/>
    </source>
</evidence>
<evidence type="ECO:0000256" key="3">
    <source>
        <dbReference type="ARBA" id="ARBA00023125"/>
    </source>
</evidence>
<dbReference type="PROSITE" id="PS50005">
    <property type="entry name" value="TPR"/>
    <property type="match status" value="2"/>
</dbReference>
<dbReference type="InterPro" id="IPR011990">
    <property type="entry name" value="TPR-like_helical_dom_sf"/>
</dbReference>
<dbReference type="InterPro" id="IPR036388">
    <property type="entry name" value="WH-like_DNA-bd_sf"/>
</dbReference>
<evidence type="ECO:0000259" key="7">
    <source>
        <dbReference type="PROSITE" id="PS50943"/>
    </source>
</evidence>
<reference evidence="9 10" key="1">
    <citation type="submission" date="2024-09" db="EMBL/GenBank/DDBJ databases">
        <authorList>
            <person name="Sun Q."/>
            <person name="Mori K."/>
        </authorList>
    </citation>
    <scope>NUCLEOTIDE SEQUENCE [LARGE SCALE GENOMIC DNA]</scope>
    <source>
        <strain evidence="9 10">CCM 3426</strain>
    </source>
</reference>
<feature type="repeat" description="TPR" evidence="5">
    <location>
        <begin position="830"/>
        <end position="863"/>
    </location>
</feature>
<dbReference type="InterPro" id="IPR001387">
    <property type="entry name" value="Cro/C1-type_HTH"/>
</dbReference>
<gene>
    <name evidence="9" type="ORF">ACFFV7_45625</name>
</gene>
<dbReference type="InterPro" id="IPR010982">
    <property type="entry name" value="Lambda_DNA-bd_dom_sf"/>
</dbReference>
<feature type="domain" description="OmpR/PhoB-type" evidence="8">
    <location>
        <begin position="68"/>
        <end position="164"/>
    </location>
</feature>
<dbReference type="PANTHER" id="PTHR35807:SF1">
    <property type="entry name" value="TRANSCRIPTIONAL REGULATOR REDD"/>
    <property type="match status" value="1"/>
</dbReference>
<dbReference type="PROSITE" id="PS51755">
    <property type="entry name" value="OMPR_PHOB"/>
    <property type="match status" value="1"/>
</dbReference>
<sequence length="1112" mass="118739">MSSGGEALRRRRVAAGWSQLELATRAGVGVRTLRDIERGHVRRPQRASLERLVAALPLADADRAELLAGFERAAPPWIGVLGPLAVRQGGVELDVGAAMPRALLGLLALHAGRPVPSDEIVDVLWEDRPPRTYDNLIHVYAGRLRAVLGREAIRRTSAGHVLAPAAGSLDLAAFEALTTRAGTLPDEPVGDDLAAALACWRGPVLAGSPGRLREHPIAVAAARTRVAAALAYADAAPDAGPEVVAALWRVVHDEPLHEGLAARLMTALAEQGEQAAALRLYGEMRARLAAELGVEPGNDLRRARERILTRPPEVPAGRQPERAVTVPAQLPAAVAAFTGRTAALRRLDGLLEGRRESAAIAVLTGTAGVGKTALAVHWAHRARDRFPDGQLYVNLRGYAAAHPLGPIDALARFLHALGVPPEQVPADPDEAAALYRTMLAGKRVLVVLDNASDPGQVRPLLPGAAGSATLITSRDTLAGLVALDGARVLPLPALTEVECRDLLARLLGRAQVRAEPAAVAELAALCAHLPLALRIAAANLLGALAPAAARQSVRPTHRPSARPGEGPIARYAERLRMGDRLDVLQVPGDVESAVRTAFQFSYAALTPPARRLFRLLGLIPGPDITVPAMAAFLGTTEEEAEALAAVLRSASLLDEHLPGRFAQHDLLRLCAAEYARDERAELVRLHRHYLDRADAAARTLYPQFLRLPMPPAAERFPDHTAASGWLDAELPNLLATVTHTAEHGPYELAWLIADTLRGYFFLRHQVAEWRTMGYTGLAAARGAGERRAQVALLLSLAGLNGFQGRQQQALDHYAEAMRLSEETGWHEALTAALCNAGATYADLGMLREAVDHLERALALNEALAHTPAKAVNLGNLGCLYLEMGRLHDAEASLTRSLSLCRELEHRASEANGLAIMGEVLHGLDRLPEARDTLLAALDLHREIGNRGNEADTLRNLAAVERDDGNLGEALRLAATALDASHQTGHRRLVADTLNTLGLIHLALGDVDAALDHHGRALELARAAGNRYPETKALLGLAAGEDLRGAREPALRHADLALALARTAGYRLHEGLALALRAHIGGDAGDARRAGEVFTQLRLPAKAWRRALLPPAR</sequence>
<accession>A0ABV5IVE4</accession>
<protein>
    <submittedName>
        <fullName evidence="9">Tetratricopeptide repeat protein</fullName>
    </submittedName>
</protein>
<evidence type="ECO:0000259" key="8">
    <source>
        <dbReference type="PROSITE" id="PS51755"/>
    </source>
</evidence>
<dbReference type="RefSeq" id="WP_229823968.1">
    <property type="nucleotide sequence ID" value="NZ_BMRC01000005.1"/>
</dbReference>
<dbReference type="SMART" id="SM00028">
    <property type="entry name" value="TPR"/>
    <property type="match status" value="7"/>
</dbReference>
<dbReference type="SUPFAM" id="SSF52540">
    <property type="entry name" value="P-loop containing nucleoside triphosphate hydrolases"/>
    <property type="match status" value="1"/>
</dbReference>
<keyword evidence="2" id="KW-0805">Transcription regulation</keyword>
<dbReference type="PROSITE" id="PS50943">
    <property type="entry name" value="HTH_CROC1"/>
    <property type="match status" value="1"/>
</dbReference>
<name>A0ABV5IVE4_9ACTN</name>
<dbReference type="InterPro" id="IPR051677">
    <property type="entry name" value="AfsR-DnrI-RedD_regulator"/>
</dbReference>
<dbReference type="Gene3D" id="1.10.10.10">
    <property type="entry name" value="Winged helix-like DNA-binding domain superfamily/Winged helix DNA-binding domain"/>
    <property type="match status" value="1"/>
</dbReference>
<dbReference type="Gene3D" id="1.25.40.10">
    <property type="entry name" value="Tetratricopeptide repeat domain"/>
    <property type="match status" value="3"/>
</dbReference>
<keyword evidence="5" id="KW-0802">TPR repeat</keyword>
<dbReference type="InterPro" id="IPR005158">
    <property type="entry name" value="BTAD"/>
</dbReference>
<dbReference type="InterPro" id="IPR016032">
    <property type="entry name" value="Sig_transdc_resp-reg_C-effctor"/>
</dbReference>
<dbReference type="InterPro" id="IPR027417">
    <property type="entry name" value="P-loop_NTPase"/>
</dbReference>
<dbReference type="SMART" id="SM00530">
    <property type="entry name" value="HTH_XRE"/>
    <property type="match status" value="1"/>
</dbReference>
<evidence type="ECO:0000256" key="4">
    <source>
        <dbReference type="ARBA" id="ARBA00023163"/>
    </source>
</evidence>
<keyword evidence="4" id="KW-0804">Transcription</keyword>
<evidence type="ECO:0000313" key="10">
    <source>
        <dbReference type="Proteomes" id="UP001589647"/>
    </source>
</evidence>
<dbReference type="SUPFAM" id="SSF47413">
    <property type="entry name" value="lambda repressor-like DNA-binding domains"/>
    <property type="match status" value="1"/>
</dbReference>
<dbReference type="Pfam" id="PF13424">
    <property type="entry name" value="TPR_12"/>
    <property type="match status" value="2"/>
</dbReference>
<dbReference type="SUPFAM" id="SSF46894">
    <property type="entry name" value="C-terminal effector domain of the bipartite response regulators"/>
    <property type="match status" value="1"/>
</dbReference>
<dbReference type="Pfam" id="PF01381">
    <property type="entry name" value="HTH_3"/>
    <property type="match status" value="1"/>
</dbReference>
<keyword evidence="3 6" id="KW-0238">DNA-binding</keyword>
<dbReference type="Gene3D" id="3.40.50.300">
    <property type="entry name" value="P-loop containing nucleotide triphosphate hydrolases"/>
    <property type="match status" value="1"/>
</dbReference>
<dbReference type="CDD" id="cd00093">
    <property type="entry name" value="HTH_XRE"/>
    <property type="match status" value="1"/>
</dbReference>
<feature type="domain" description="HTH cro/C1-type" evidence="7">
    <location>
        <begin position="8"/>
        <end position="63"/>
    </location>
</feature>
<evidence type="ECO:0000256" key="5">
    <source>
        <dbReference type="PROSITE-ProRule" id="PRU00339"/>
    </source>
</evidence>
<dbReference type="Proteomes" id="UP001589647">
    <property type="component" value="Unassembled WGS sequence"/>
</dbReference>
<dbReference type="EMBL" id="JBHMEI010000078">
    <property type="protein sequence ID" value="MFB9208530.1"/>
    <property type="molecule type" value="Genomic_DNA"/>
</dbReference>
<comment type="similarity">
    <text evidence="1">Belongs to the AfsR/DnrI/RedD regulatory family.</text>
</comment>
<evidence type="ECO:0000313" key="9">
    <source>
        <dbReference type="EMBL" id="MFB9208530.1"/>
    </source>
</evidence>
<evidence type="ECO:0000256" key="6">
    <source>
        <dbReference type="PROSITE-ProRule" id="PRU01091"/>
    </source>
</evidence>
<dbReference type="PRINTS" id="PR00364">
    <property type="entry name" value="DISEASERSIST"/>
</dbReference>
<dbReference type="SUPFAM" id="SSF48452">
    <property type="entry name" value="TPR-like"/>
    <property type="match status" value="3"/>
</dbReference>
<comment type="caution">
    <text evidence="9">The sequence shown here is derived from an EMBL/GenBank/DDBJ whole genome shotgun (WGS) entry which is preliminary data.</text>
</comment>
<dbReference type="InterPro" id="IPR019734">
    <property type="entry name" value="TPR_rpt"/>
</dbReference>
<dbReference type="Pfam" id="PF03704">
    <property type="entry name" value="BTAD"/>
    <property type="match status" value="1"/>
</dbReference>